<dbReference type="Pfam" id="PF16889">
    <property type="entry name" value="Hepar_II_III_N"/>
    <property type="match status" value="1"/>
</dbReference>
<evidence type="ECO:0000259" key="6">
    <source>
        <dbReference type="Pfam" id="PF16889"/>
    </source>
</evidence>
<organism evidence="7 8">
    <name type="scientific">Leptolinea tardivitalis</name>
    <dbReference type="NCBI Taxonomy" id="229920"/>
    <lineage>
        <taxon>Bacteria</taxon>
        <taxon>Bacillati</taxon>
        <taxon>Chloroflexota</taxon>
        <taxon>Anaerolineae</taxon>
        <taxon>Anaerolineales</taxon>
        <taxon>Anaerolineaceae</taxon>
        <taxon>Leptolinea</taxon>
    </lineage>
</organism>
<evidence type="ECO:0000259" key="5">
    <source>
        <dbReference type="Pfam" id="PF07940"/>
    </source>
</evidence>
<evidence type="ECO:0000256" key="4">
    <source>
        <dbReference type="ARBA" id="ARBA00023239"/>
    </source>
</evidence>
<dbReference type="Gene3D" id="2.70.98.70">
    <property type="match status" value="1"/>
</dbReference>
<dbReference type="GO" id="GO:0042597">
    <property type="term" value="C:periplasmic space"/>
    <property type="evidence" value="ECO:0007669"/>
    <property type="project" value="UniProtKB-SubCell"/>
</dbReference>
<dbReference type="OrthoDB" id="7335480at2"/>
<dbReference type="PANTHER" id="PTHR39210:SF1">
    <property type="entry name" value="HEPARIN-SULFATE LYASE"/>
    <property type="match status" value="1"/>
</dbReference>
<proteinExistence type="predicted"/>
<dbReference type="Gene3D" id="1.50.10.100">
    <property type="entry name" value="Chondroitin AC/alginate lyase"/>
    <property type="match status" value="1"/>
</dbReference>
<protein>
    <submittedName>
        <fullName evidence="7">Uncharacterized protein</fullName>
    </submittedName>
</protein>
<evidence type="ECO:0000256" key="1">
    <source>
        <dbReference type="ARBA" id="ARBA00004418"/>
    </source>
</evidence>
<accession>A0A0N8GLK3</accession>
<dbReference type="InterPro" id="IPR008929">
    <property type="entry name" value="Chondroitin_lyas"/>
</dbReference>
<feature type="domain" description="Heparinase II/III-like C-terminal" evidence="5">
    <location>
        <begin position="407"/>
        <end position="644"/>
    </location>
</feature>
<dbReference type="SUPFAM" id="SSF48230">
    <property type="entry name" value="Chondroitin AC/alginate lyase"/>
    <property type="match status" value="1"/>
</dbReference>
<dbReference type="Proteomes" id="UP000050430">
    <property type="component" value="Unassembled WGS sequence"/>
</dbReference>
<evidence type="ECO:0000256" key="3">
    <source>
        <dbReference type="ARBA" id="ARBA00022764"/>
    </source>
</evidence>
<dbReference type="STRING" id="229920.ADM99_06565"/>
<comment type="caution">
    <text evidence="7">The sequence shown here is derived from an EMBL/GenBank/DDBJ whole genome shotgun (WGS) entry which is preliminary data.</text>
</comment>
<dbReference type="PANTHER" id="PTHR39210">
    <property type="entry name" value="HEPARIN-SULFATE LYASE"/>
    <property type="match status" value="1"/>
</dbReference>
<reference evidence="7 8" key="1">
    <citation type="submission" date="2015-07" db="EMBL/GenBank/DDBJ databases">
        <title>Genome sequence of Leptolinea tardivitalis DSM 16556.</title>
        <authorList>
            <person name="Hemp J."/>
            <person name="Ward L.M."/>
            <person name="Pace L.A."/>
            <person name="Fischer W.W."/>
        </authorList>
    </citation>
    <scope>NUCLEOTIDE SEQUENCE [LARGE SCALE GENOMIC DNA]</scope>
    <source>
        <strain evidence="7 8">YMTK-2</strain>
    </source>
</reference>
<keyword evidence="2" id="KW-0732">Signal</keyword>
<evidence type="ECO:0000313" key="7">
    <source>
        <dbReference type="EMBL" id="KPL72738.1"/>
    </source>
</evidence>
<dbReference type="GO" id="GO:0016829">
    <property type="term" value="F:lyase activity"/>
    <property type="evidence" value="ECO:0007669"/>
    <property type="project" value="UniProtKB-KW"/>
</dbReference>
<keyword evidence="4" id="KW-0456">Lyase</keyword>
<gene>
    <name evidence="7" type="ORF">ADM99_06565</name>
</gene>
<evidence type="ECO:0000313" key="8">
    <source>
        <dbReference type="Proteomes" id="UP000050430"/>
    </source>
</evidence>
<evidence type="ECO:0000256" key="2">
    <source>
        <dbReference type="ARBA" id="ARBA00022729"/>
    </source>
</evidence>
<sequence length="657" mass="75192">MNNLVRVYKTIRQVGLRPVLQVALYRFGLLTGHYRRSTPPIPYTGKGNELTWIKPVKKLDESDLPGFFQGEQTKYEESPERLKLPFQGKCEIFGRQVVDIFQTFPDINRHWTDYELGRVKLPEKDIKFVWEPARLGWIYSLARARVRNLLPDSGVKGWSLLKEFFHRNPVNCGPNWMNGQEVALRIIALVFFHEVFYDDDLPADWEQILAAAVVDHARRIPPTMVYARSQQNNHLLVEAAGLYTAGVFLPDFPESTRWKKIGWETFHQALNDQVADDGLYLQYSTNYHRLMLQIAIWMKAVSTRAGDEFPEQSQQKLATATAWLAGLMFAETGRVPNYGHNDGAYILPLTGNRYDDFRPVVHTARHCFNLASPDEKKDEMTLWFEWLAGKSFGGGRSAKSNPAIQSYKKLSDGQTSIILFGPDISRRPGQADLLHIDLWHNGLPVLLDPGTYRYNDEPPWDNALTRTIVHNSVSINGEDQMTRAGRFLWLDWPVIKWGKEKHGGNSLEASHNGYHRFGLIHEREVVMINEHVWRVFDRLIPENGKSPSPVDISINWLLPSLDWHIDETSLRFEDTFTSCKVVMTPISAGGANPVYEYQVIKAGKMLYSSTGRGIPEEDIVNLGWYSPTYGYLEPAVSYRVLISGITNLEFLTEFNVC</sequence>
<comment type="subcellular location">
    <subcellularLocation>
        <location evidence="1">Periplasm</location>
    </subcellularLocation>
</comment>
<dbReference type="EMBL" id="LGCK01000007">
    <property type="protein sequence ID" value="KPL72738.1"/>
    <property type="molecule type" value="Genomic_DNA"/>
</dbReference>
<keyword evidence="8" id="KW-1185">Reference proteome</keyword>
<feature type="domain" description="Heparin-sulfate lyase N-terminal" evidence="6">
    <location>
        <begin position="128"/>
        <end position="332"/>
    </location>
</feature>
<dbReference type="AlphaFoldDB" id="A0A0N8GLK3"/>
<name>A0A0N8GLK3_9CHLR</name>
<keyword evidence="3" id="KW-0574">Periplasm</keyword>
<dbReference type="InterPro" id="IPR031680">
    <property type="entry name" value="Hepar_II_III_N"/>
</dbReference>
<dbReference type="Pfam" id="PF07940">
    <property type="entry name" value="Hepar_II_III_C"/>
    <property type="match status" value="1"/>
</dbReference>
<dbReference type="InterPro" id="IPR012480">
    <property type="entry name" value="Hepar_II_III_C"/>
</dbReference>
<dbReference type="RefSeq" id="WP_062421183.1">
    <property type="nucleotide sequence ID" value="NZ_BBYA01000008.1"/>
</dbReference>